<dbReference type="Proteomes" id="UP000002254">
    <property type="component" value="Chromosome 3"/>
</dbReference>
<feature type="region of interest" description="Disordered" evidence="2">
    <location>
        <begin position="98"/>
        <end position="118"/>
    </location>
</feature>
<dbReference type="Gene3D" id="3.30.250.20">
    <property type="entry name" value="L1 transposable element, C-terminal domain"/>
    <property type="match status" value="1"/>
</dbReference>
<evidence type="ECO:0000313" key="5">
    <source>
        <dbReference type="Ensembl" id="ENSCAFP00000074361.1"/>
    </source>
</evidence>
<evidence type="ECO:0000256" key="2">
    <source>
        <dbReference type="SAM" id="MobiDB-lite"/>
    </source>
</evidence>
<evidence type="ECO:0008006" key="7">
    <source>
        <dbReference type="Google" id="ProtNLM"/>
    </source>
</evidence>
<name>A0A8P0TTU7_CANLF</name>
<evidence type="ECO:0000259" key="3">
    <source>
        <dbReference type="Pfam" id="PF02994"/>
    </source>
</evidence>
<evidence type="ECO:0000313" key="6">
    <source>
        <dbReference type="Proteomes" id="UP000002254"/>
    </source>
</evidence>
<dbReference type="Pfam" id="PF17490">
    <property type="entry name" value="Tnp_22_dsRBD"/>
    <property type="match status" value="1"/>
</dbReference>
<reference evidence="5 6" key="1">
    <citation type="journal article" date="2005" name="Nature">
        <title>Genome sequence, comparative analysis and haplotype structure of the domestic dog.</title>
        <authorList>
            <consortium name="Broad Sequencing Platform"/>
            <person name="Lindblad-Toh K."/>
            <person name="Wade C.M."/>
            <person name="Mikkelsen T.S."/>
            <person name="Karlsson E.K."/>
            <person name="Jaffe D.B."/>
            <person name="Kamal M."/>
            <person name="Clamp M."/>
            <person name="Chang J.L."/>
            <person name="Kulbokas E.J. III"/>
            <person name="Zody M.C."/>
            <person name="Mauceli E."/>
            <person name="Xie X."/>
            <person name="Breen M."/>
            <person name="Wayne R.K."/>
            <person name="Ostrander E.A."/>
            <person name="Ponting C.P."/>
            <person name="Galibert F."/>
            <person name="Smith D.R."/>
            <person name="DeJong P.J."/>
            <person name="Kirkness E."/>
            <person name="Alvarez P."/>
            <person name="Biagi T."/>
            <person name="Brockman W."/>
            <person name="Butler J."/>
            <person name="Chin C.W."/>
            <person name="Cook A."/>
            <person name="Cuff J."/>
            <person name="Daly M.J."/>
            <person name="DeCaprio D."/>
            <person name="Gnerre S."/>
            <person name="Grabherr M."/>
            <person name="Kellis M."/>
            <person name="Kleber M."/>
            <person name="Bardeleben C."/>
            <person name="Goodstadt L."/>
            <person name="Heger A."/>
            <person name="Hitte C."/>
            <person name="Kim L."/>
            <person name="Koepfli K.P."/>
            <person name="Parker H.G."/>
            <person name="Pollinger J.P."/>
            <person name="Searle S.M."/>
            <person name="Sutter N.B."/>
            <person name="Thomas R."/>
            <person name="Webber C."/>
            <person name="Baldwin J."/>
            <person name="Abebe A."/>
            <person name="Abouelleil A."/>
            <person name="Aftuck L."/>
            <person name="Ait-Zahra M."/>
            <person name="Aldredge T."/>
            <person name="Allen N."/>
            <person name="An P."/>
            <person name="Anderson S."/>
            <person name="Antoine C."/>
            <person name="Arachchi H."/>
            <person name="Aslam A."/>
            <person name="Ayotte L."/>
            <person name="Bachantsang P."/>
            <person name="Barry A."/>
            <person name="Bayul T."/>
            <person name="Benamara M."/>
            <person name="Berlin A."/>
            <person name="Bessette D."/>
            <person name="Blitshteyn B."/>
            <person name="Bloom T."/>
            <person name="Blye J."/>
            <person name="Boguslavskiy L."/>
            <person name="Bonnet C."/>
            <person name="Boukhgalter B."/>
            <person name="Brown A."/>
            <person name="Cahill P."/>
            <person name="Calixte N."/>
            <person name="Camarata J."/>
            <person name="Cheshatsang Y."/>
            <person name="Chu J."/>
            <person name="Citroen M."/>
            <person name="Collymore A."/>
            <person name="Cooke P."/>
            <person name="Dawoe T."/>
            <person name="Daza R."/>
            <person name="Decktor K."/>
            <person name="DeGray S."/>
            <person name="Dhargay N."/>
            <person name="Dooley K."/>
            <person name="Dooley K."/>
            <person name="Dorje P."/>
            <person name="Dorjee K."/>
            <person name="Dorris L."/>
            <person name="Duffey N."/>
            <person name="Dupes A."/>
            <person name="Egbiremolen O."/>
            <person name="Elong R."/>
            <person name="Falk J."/>
            <person name="Farina A."/>
            <person name="Faro S."/>
            <person name="Ferguson D."/>
            <person name="Ferreira P."/>
            <person name="Fisher S."/>
            <person name="FitzGerald M."/>
            <person name="Foley K."/>
            <person name="Foley C."/>
            <person name="Franke A."/>
            <person name="Friedrich D."/>
            <person name="Gage D."/>
            <person name="Garber M."/>
            <person name="Gearin G."/>
            <person name="Giannoukos G."/>
            <person name="Goode T."/>
            <person name="Goyette A."/>
            <person name="Graham J."/>
            <person name="Grandbois E."/>
            <person name="Gyaltsen K."/>
            <person name="Hafez N."/>
            <person name="Hagopian D."/>
            <person name="Hagos B."/>
            <person name="Hall J."/>
            <person name="Healy C."/>
            <person name="Hegarty R."/>
            <person name="Honan T."/>
            <person name="Horn A."/>
            <person name="Houde N."/>
            <person name="Hughes L."/>
            <person name="Hunnicutt L."/>
            <person name="Husby M."/>
            <person name="Jester B."/>
            <person name="Jones C."/>
            <person name="Kamat A."/>
            <person name="Kanga B."/>
            <person name="Kells C."/>
            <person name="Khazanovich D."/>
            <person name="Kieu A.C."/>
            <person name="Kisner P."/>
            <person name="Kumar M."/>
            <person name="Lance K."/>
            <person name="Landers T."/>
            <person name="Lara M."/>
            <person name="Lee W."/>
            <person name="Leger J.P."/>
            <person name="Lennon N."/>
            <person name="Leuper L."/>
            <person name="LeVine S."/>
            <person name="Liu J."/>
            <person name="Liu X."/>
            <person name="Lokyitsang Y."/>
            <person name="Lokyitsang T."/>
            <person name="Lui A."/>
            <person name="Macdonald J."/>
            <person name="Major J."/>
            <person name="Marabella R."/>
            <person name="Maru K."/>
            <person name="Matthews C."/>
            <person name="McDonough S."/>
            <person name="Mehta T."/>
            <person name="Meldrim J."/>
            <person name="Melnikov A."/>
            <person name="Meneus L."/>
            <person name="Mihalev A."/>
            <person name="Mihova T."/>
            <person name="Miller K."/>
            <person name="Mittelman R."/>
            <person name="Mlenga V."/>
            <person name="Mulrain L."/>
            <person name="Munson G."/>
            <person name="Navidi A."/>
            <person name="Naylor J."/>
            <person name="Nguyen T."/>
            <person name="Nguyen N."/>
            <person name="Nguyen C."/>
            <person name="Nguyen T."/>
            <person name="Nicol R."/>
            <person name="Norbu N."/>
            <person name="Norbu C."/>
            <person name="Novod N."/>
            <person name="Nyima T."/>
            <person name="Olandt P."/>
            <person name="O'Neill B."/>
            <person name="O'Neill K."/>
            <person name="Osman S."/>
            <person name="Oyono L."/>
            <person name="Patti C."/>
            <person name="Perrin D."/>
            <person name="Phunkhang P."/>
            <person name="Pierre F."/>
            <person name="Priest M."/>
            <person name="Rachupka A."/>
            <person name="Raghuraman S."/>
            <person name="Rameau R."/>
            <person name="Ray V."/>
            <person name="Raymond C."/>
            <person name="Rege F."/>
            <person name="Rise C."/>
            <person name="Rogers J."/>
            <person name="Rogov P."/>
            <person name="Sahalie J."/>
            <person name="Settipalli S."/>
            <person name="Sharpe T."/>
            <person name="Shea T."/>
            <person name="Sheehan M."/>
            <person name="Sherpa N."/>
            <person name="Shi J."/>
            <person name="Shih D."/>
            <person name="Sloan J."/>
            <person name="Smith C."/>
            <person name="Sparrow T."/>
            <person name="Stalker J."/>
            <person name="Stange-Thomann N."/>
            <person name="Stavropoulos S."/>
            <person name="Stone C."/>
            <person name="Stone S."/>
            <person name="Sykes S."/>
            <person name="Tchuinga P."/>
            <person name="Tenzing P."/>
            <person name="Tesfaye S."/>
            <person name="Thoulutsang D."/>
            <person name="Thoulutsang Y."/>
            <person name="Topham K."/>
            <person name="Topping I."/>
            <person name="Tsamla T."/>
            <person name="Vassiliev H."/>
            <person name="Venkataraman V."/>
            <person name="Vo A."/>
            <person name="Wangchuk T."/>
            <person name="Wangdi T."/>
            <person name="Weiand M."/>
            <person name="Wilkinson J."/>
            <person name="Wilson A."/>
            <person name="Yadav S."/>
            <person name="Yang S."/>
            <person name="Yang X."/>
            <person name="Young G."/>
            <person name="Yu Q."/>
            <person name="Zainoun J."/>
            <person name="Zembek L."/>
            <person name="Zimmer A."/>
            <person name="Lander E.S."/>
        </authorList>
    </citation>
    <scope>NUCLEOTIDE SEQUENCE [LARGE SCALE GENOMIC DNA]</scope>
    <source>
        <strain evidence="5">Boxer</strain>
    </source>
</reference>
<organism evidence="5 6">
    <name type="scientific">Canis lupus familiaris</name>
    <name type="common">Dog</name>
    <name type="synonym">Canis familiaris</name>
    <dbReference type="NCBI Taxonomy" id="9615"/>
    <lineage>
        <taxon>Eukaryota</taxon>
        <taxon>Metazoa</taxon>
        <taxon>Chordata</taxon>
        <taxon>Craniata</taxon>
        <taxon>Vertebrata</taxon>
        <taxon>Euteleostomi</taxon>
        <taxon>Mammalia</taxon>
        <taxon>Eutheria</taxon>
        <taxon>Laurasiatheria</taxon>
        <taxon>Carnivora</taxon>
        <taxon>Caniformia</taxon>
        <taxon>Canidae</taxon>
        <taxon>Canis</taxon>
    </lineage>
</organism>
<evidence type="ECO:0000256" key="1">
    <source>
        <dbReference type="ARBA" id="ARBA00061640"/>
    </source>
</evidence>
<feature type="region of interest" description="Disordered" evidence="2">
    <location>
        <begin position="299"/>
        <end position="335"/>
    </location>
</feature>
<proteinExistence type="inferred from homology"/>
<dbReference type="AlphaFoldDB" id="A0A8P0TTU7"/>
<dbReference type="Ensembl" id="ENSCAFT00000097601.1">
    <property type="protein sequence ID" value="ENSCAFP00000074361.1"/>
    <property type="gene ID" value="ENSCAFG00000054477.1"/>
</dbReference>
<accession>A0A8P0TTU7</accession>
<feature type="domain" description="L1 transposable element dsRBD-like" evidence="4">
    <location>
        <begin position="231"/>
        <end position="293"/>
    </location>
</feature>
<feature type="compositionally biased region" description="Polar residues" evidence="2">
    <location>
        <begin position="299"/>
        <end position="313"/>
    </location>
</feature>
<dbReference type="Gene3D" id="1.20.5.390">
    <property type="entry name" value="L1 transposable element, trimerization domain"/>
    <property type="match status" value="1"/>
</dbReference>
<dbReference type="Pfam" id="PF02994">
    <property type="entry name" value="Transposase_22"/>
    <property type="match status" value="1"/>
</dbReference>
<dbReference type="PANTHER" id="PTHR11505">
    <property type="entry name" value="L1 TRANSPOSABLE ELEMENT-RELATED"/>
    <property type="match status" value="1"/>
</dbReference>
<comment type="similarity">
    <text evidence="1">Belongs to the transposase 22 family.</text>
</comment>
<dbReference type="InterPro" id="IPR042566">
    <property type="entry name" value="L1_C"/>
</dbReference>
<reference evidence="5" key="2">
    <citation type="submission" date="2025-08" db="UniProtKB">
        <authorList>
            <consortium name="Ensembl"/>
        </authorList>
    </citation>
    <scope>IDENTIFICATION</scope>
</reference>
<evidence type="ECO:0000259" key="4">
    <source>
        <dbReference type="Pfam" id="PF17490"/>
    </source>
</evidence>
<dbReference type="InterPro" id="IPR043636">
    <property type="entry name" value="L1_RRM_dom"/>
</dbReference>
<dbReference type="InterPro" id="IPR004244">
    <property type="entry name" value="Transposase_22"/>
</dbReference>
<protein>
    <recommendedName>
        <fullName evidence="7">L1 transposable element RRM domain-containing protein</fullName>
    </recommendedName>
</protein>
<dbReference type="FunFam" id="3.30.70.1820:FF:000002">
    <property type="entry name" value="LINE-1 retrotransposable element ORF1 protein"/>
    <property type="match status" value="1"/>
</dbReference>
<dbReference type="InterPro" id="IPR035300">
    <property type="entry name" value="L1_dsRBD"/>
</dbReference>
<dbReference type="Gene3D" id="3.30.70.1820">
    <property type="entry name" value="L1 transposable element, RRM domain"/>
    <property type="match status" value="1"/>
</dbReference>
<sequence length="335" mass="39216">MTRRKTSPQKKESETVLSPTELQNLDYNSMSESQFRSTIIQLLVALEKSIKDSRDFMTAEFRSNQAEIKNQLNEMQSKLEVLTTRVNDMEERVSDIEDKLMAKRETEEKRDKQLKDHEERLREINGSLRKKNLHLIGVPKGAERARGPEYVFEQIRAENFPNLERETGIQIQEIERSPPKINKNCSTPRHLIVKLANSKDKEKILKAAARDKKSLTFMGRSIRVTADVSTETRQARKGWQDIFRVLNEKNMQPIILYPARLSFRMEGEIKSFQDRQELKDYVTSKPALQKIFKGDSYNSPLRRSQWNNPQKQGLNRYHDDTKLISFNSNSERERA</sequence>
<feature type="domain" description="L1 transposable element RRM" evidence="3">
    <location>
        <begin position="131"/>
        <end position="227"/>
    </location>
</feature>